<sequence>MDSQTVYQLVVDSVTKFANLGQRLEANVAHTATVEAKLDQIMALLAQGADQMEPSNREKGRISGPRDPKILRRIGIAEEVGKPMEKVSRKIEALGLQGKEGLN</sequence>
<name>A0A834WI69_9FABA</name>
<protein>
    <submittedName>
        <fullName evidence="2">Uncharacterized protein</fullName>
    </submittedName>
</protein>
<reference evidence="2" key="1">
    <citation type="submission" date="2020-09" db="EMBL/GenBank/DDBJ databases">
        <title>Genome-Enabled Discovery of Anthraquinone Biosynthesis in Senna tora.</title>
        <authorList>
            <person name="Kang S.-H."/>
            <person name="Pandey R.P."/>
            <person name="Lee C.-M."/>
            <person name="Sim J.-S."/>
            <person name="Jeong J.-T."/>
            <person name="Choi B.-S."/>
            <person name="Jung M."/>
            <person name="Ginzburg D."/>
            <person name="Zhao K."/>
            <person name="Won S.Y."/>
            <person name="Oh T.-J."/>
            <person name="Yu Y."/>
            <person name="Kim N.-H."/>
            <person name="Lee O.R."/>
            <person name="Lee T.-H."/>
            <person name="Bashyal P."/>
            <person name="Kim T.-S."/>
            <person name="Lee W.-H."/>
            <person name="Kawkins C."/>
            <person name="Kim C.-K."/>
            <person name="Kim J.S."/>
            <person name="Ahn B.O."/>
            <person name="Rhee S.Y."/>
            <person name="Sohng J.K."/>
        </authorList>
    </citation>
    <scope>NUCLEOTIDE SEQUENCE</scope>
    <source>
        <tissue evidence="2">Leaf</tissue>
    </source>
</reference>
<gene>
    <name evidence="2" type="ORF">G2W53_022489</name>
</gene>
<dbReference type="Proteomes" id="UP000634136">
    <property type="component" value="Unassembled WGS sequence"/>
</dbReference>
<proteinExistence type="predicted"/>
<dbReference type="EMBL" id="JAAIUW010000007">
    <property type="protein sequence ID" value="KAF7824345.1"/>
    <property type="molecule type" value="Genomic_DNA"/>
</dbReference>
<keyword evidence="3" id="KW-1185">Reference proteome</keyword>
<evidence type="ECO:0000313" key="3">
    <source>
        <dbReference type="Proteomes" id="UP000634136"/>
    </source>
</evidence>
<evidence type="ECO:0000313" key="2">
    <source>
        <dbReference type="EMBL" id="KAF7824345.1"/>
    </source>
</evidence>
<feature type="region of interest" description="Disordered" evidence="1">
    <location>
        <begin position="49"/>
        <end position="68"/>
    </location>
</feature>
<comment type="caution">
    <text evidence="2">The sequence shown here is derived from an EMBL/GenBank/DDBJ whole genome shotgun (WGS) entry which is preliminary data.</text>
</comment>
<accession>A0A834WI69</accession>
<feature type="compositionally biased region" description="Basic and acidic residues" evidence="1">
    <location>
        <begin position="55"/>
        <end position="68"/>
    </location>
</feature>
<dbReference type="AlphaFoldDB" id="A0A834WI69"/>
<evidence type="ECO:0000256" key="1">
    <source>
        <dbReference type="SAM" id="MobiDB-lite"/>
    </source>
</evidence>
<organism evidence="2 3">
    <name type="scientific">Senna tora</name>
    <dbReference type="NCBI Taxonomy" id="362788"/>
    <lineage>
        <taxon>Eukaryota</taxon>
        <taxon>Viridiplantae</taxon>
        <taxon>Streptophyta</taxon>
        <taxon>Embryophyta</taxon>
        <taxon>Tracheophyta</taxon>
        <taxon>Spermatophyta</taxon>
        <taxon>Magnoliopsida</taxon>
        <taxon>eudicotyledons</taxon>
        <taxon>Gunneridae</taxon>
        <taxon>Pentapetalae</taxon>
        <taxon>rosids</taxon>
        <taxon>fabids</taxon>
        <taxon>Fabales</taxon>
        <taxon>Fabaceae</taxon>
        <taxon>Caesalpinioideae</taxon>
        <taxon>Cassia clade</taxon>
        <taxon>Senna</taxon>
    </lineage>
</organism>